<evidence type="ECO:0000313" key="1">
    <source>
        <dbReference type="EMBL" id="MFD1219873.1"/>
    </source>
</evidence>
<sequence length="161" mass="18741">MNRNQWQQLENGISEEELASWKASIDDGGYSAFHMLLEGFKNKLKQFQEDDADAIISWITTARDLFPQPERFSPSWSQVWDELQQIAEVKIKLLQTVAPGEREGEWQLILDNPHTIQEVVCHTGLSFHEAAYLYSYFRPGLQKNEYIRLQKVQSMYTEIGS</sequence>
<name>A0ABW3UG07_9BACL</name>
<protein>
    <submittedName>
        <fullName evidence="1">Uncharacterized protein</fullName>
    </submittedName>
</protein>
<reference evidence="2" key="1">
    <citation type="journal article" date="2019" name="Int. J. Syst. Evol. Microbiol.">
        <title>The Global Catalogue of Microorganisms (GCM) 10K type strain sequencing project: providing services to taxonomists for standard genome sequencing and annotation.</title>
        <authorList>
            <consortium name="The Broad Institute Genomics Platform"/>
            <consortium name="The Broad Institute Genome Sequencing Center for Infectious Disease"/>
            <person name="Wu L."/>
            <person name="Ma J."/>
        </authorList>
    </citation>
    <scope>NUCLEOTIDE SEQUENCE [LARGE SCALE GENOMIC DNA]</scope>
    <source>
        <strain evidence="2">CCUG 53270</strain>
    </source>
</reference>
<proteinExistence type="predicted"/>
<dbReference type="RefSeq" id="WP_079909288.1">
    <property type="nucleotide sequence ID" value="NZ_BAABJG010000055.1"/>
</dbReference>
<accession>A0ABW3UG07</accession>
<evidence type="ECO:0000313" key="2">
    <source>
        <dbReference type="Proteomes" id="UP001597180"/>
    </source>
</evidence>
<dbReference type="EMBL" id="JBHTLU010000012">
    <property type="protein sequence ID" value="MFD1219873.1"/>
    <property type="molecule type" value="Genomic_DNA"/>
</dbReference>
<comment type="caution">
    <text evidence="1">The sequence shown here is derived from an EMBL/GenBank/DDBJ whole genome shotgun (WGS) entry which is preliminary data.</text>
</comment>
<keyword evidence="2" id="KW-1185">Reference proteome</keyword>
<dbReference type="Proteomes" id="UP001597180">
    <property type="component" value="Unassembled WGS sequence"/>
</dbReference>
<gene>
    <name evidence="1" type="ORF">ACFQ4B_07070</name>
</gene>
<organism evidence="1 2">
    <name type="scientific">Paenibacillus vulneris</name>
    <dbReference type="NCBI Taxonomy" id="1133364"/>
    <lineage>
        <taxon>Bacteria</taxon>
        <taxon>Bacillati</taxon>
        <taxon>Bacillota</taxon>
        <taxon>Bacilli</taxon>
        <taxon>Bacillales</taxon>
        <taxon>Paenibacillaceae</taxon>
        <taxon>Paenibacillus</taxon>
    </lineage>
</organism>